<evidence type="ECO:0000256" key="1">
    <source>
        <dbReference type="SAM" id="MobiDB-lite"/>
    </source>
</evidence>
<feature type="compositionally biased region" description="Basic and acidic residues" evidence="1">
    <location>
        <begin position="473"/>
        <end position="491"/>
    </location>
</feature>
<organism evidence="2 3">
    <name type="scientific">Penicillium cosmopolitanum</name>
    <dbReference type="NCBI Taxonomy" id="1131564"/>
    <lineage>
        <taxon>Eukaryota</taxon>
        <taxon>Fungi</taxon>
        <taxon>Dikarya</taxon>
        <taxon>Ascomycota</taxon>
        <taxon>Pezizomycotina</taxon>
        <taxon>Eurotiomycetes</taxon>
        <taxon>Eurotiomycetidae</taxon>
        <taxon>Eurotiales</taxon>
        <taxon>Aspergillaceae</taxon>
        <taxon>Penicillium</taxon>
    </lineage>
</organism>
<dbReference type="GeneID" id="81364959"/>
<accession>A0A9W9WBW5</accession>
<feature type="region of interest" description="Disordered" evidence="1">
    <location>
        <begin position="195"/>
        <end position="223"/>
    </location>
</feature>
<comment type="caution">
    <text evidence="2">The sequence shown here is derived from an EMBL/GenBank/DDBJ whole genome shotgun (WGS) entry which is preliminary data.</text>
</comment>
<dbReference type="RefSeq" id="XP_056494561.1">
    <property type="nucleotide sequence ID" value="XM_056625979.1"/>
</dbReference>
<sequence length="1038" mass="113641">MTEGYSFSEEQGHGECRIASGSLLEGTLCQNAATSELFDLAKKVSSTPSFEPPLASFSSDAYSNAGAGTINPEIDLPGSSQRMQGSPFVTPIGNAHPNIQQQVPTLFGEADKTSEARIRVLEEHVLALQAENVDLYRRMSLMESMSSRAGASPVHGDRNSASGETVRNHVANHSNPPIENAISGVYRRMDRRHSDVNPQVGHRDPPFKSKSEKQGTKLESSPKGHVLICEKEHKYPFIVNGATKREVDMADRLAGKLREVVKLEKDAASSHLQDQKDAGMKDIFPREASFEQNTPDCGGKMVPVVKVPVSEGSREIPVVGKKLEPCYENYELTDLLNGTGAATQIEDSERIGREIRKEVGTQLGGIFNLEVRNIVEVELAGRFKNLAADISNTSISFMATGGNFPASSNESEKAGNDLVSLALQSMVTNTMSKLFDSQEERLEVIKNRLNYHEDLLEYANDCTDYSEQADDPDTSRDQFTRSRIESPKSDEISLGSSVQPGEDIPFQTPICQNIIQSYGPFGEPKADFIQHAIEHDFDSVKCVDQKETCEPDSSAHTFDYDFDRITSGETHERAEIWGLHCTVDYSPLLSITLPTSQPACMDALEAVIYSSGSCPVPLGPSATSPGISKTLPAPPINSQISGLETDVGSIESQLDGGLTTGRQGDTLNSYVLESLTSGNKAGGFHGPQAQPLLTVPISRHSPRNLTGTVIVTNTAIDASSGELEERSSSLVKNQILDAMQEKLHSMAAMSSQISELESRRESLEKYGHPAGSDFQPGHASTYQIDPTTYLEADDQELPSPLVKEGIHEAIQKELHEVRGQIHLLNSRIDLLESGPQSDPASTRAHFEAPTASEEAAKELPAPVTGDPTSRPKSPDPVTNDNSWADEIKAFLQAEVEKAVGLEFRQMHAMIMTQINSRIELLKSDRQSGPVPTRARPKLPASYSRIPPTPMNFRMVAPPSLSENPELLERHFQLELHELISTQVACFETRMSSRMDRLEYRMSSISLSLSNLWQNVWNLGASMGGWNTWALGMGMWNPV</sequence>
<dbReference type="EMBL" id="JAPZBU010000003">
    <property type="protein sequence ID" value="KAJ5414715.1"/>
    <property type="molecule type" value="Genomic_DNA"/>
</dbReference>
<dbReference type="AlphaFoldDB" id="A0A9W9WBW5"/>
<feature type="region of interest" description="Disordered" evidence="1">
    <location>
        <begin position="832"/>
        <end position="881"/>
    </location>
</feature>
<name>A0A9W9WBW5_9EURO</name>
<evidence type="ECO:0000313" key="2">
    <source>
        <dbReference type="EMBL" id="KAJ5414715.1"/>
    </source>
</evidence>
<protein>
    <submittedName>
        <fullName evidence="2">Uncharacterized protein</fullName>
    </submittedName>
</protein>
<gene>
    <name evidence="2" type="ORF">N7509_001342</name>
</gene>
<dbReference type="OrthoDB" id="10676460at2759"/>
<keyword evidence="3" id="KW-1185">Reference proteome</keyword>
<feature type="compositionally biased region" description="Basic and acidic residues" evidence="1">
    <location>
        <begin position="201"/>
        <end position="223"/>
    </location>
</feature>
<reference evidence="2" key="2">
    <citation type="journal article" date="2023" name="IMA Fungus">
        <title>Comparative genomic study of the Penicillium genus elucidates a diverse pangenome and 15 lateral gene transfer events.</title>
        <authorList>
            <person name="Petersen C."/>
            <person name="Sorensen T."/>
            <person name="Nielsen M.R."/>
            <person name="Sondergaard T.E."/>
            <person name="Sorensen J.L."/>
            <person name="Fitzpatrick D.A."/>
            <person name="Frisvad J.C."/>
            <person name="Nielsen K.L."/>
        </authorList>
    </citation>
    <scope>NUCLEOTIDE SEQUENCE</scope>
    <source>
        <strain evidence="2">IBT 29677</strain>
    </source>
</reference>
<proteinExistence type="predicted"/>
<feature type="compositionally biased region" description="Polar residues" evidence="1">
    <location>
        <begin position="866"/>
        <end position="881"/>
    </location>
</feature>
<evidence type="ECO:0000313" key="3">
    <source>
        <dbReference type="Proteomes" id="UP001147747"/>
    </source>
</evidence>
<dbReference type="Proteomes" id="UP001147747">
    <property type="component" value="Unassembled WGS sequence"/>
</dbReference>
<feature type="region of interest" description="Disordered" evidence="1">
    <location>
        <begin position="464"/>
        <end position="498"/>
    </location>
</feature>
<reference evidence="2" key="1">
    <citation type="submission" date="2022-12" db="EMBL/GenBank/DDBJ databases">
        <authorList>
            <person name="Petersen C."/>
        </authorList>
    </citation>
    <scope>NUCLEOTIDE SEQUENCE</scope>
    <source>
        <strain evidence="2">IBT 29677</strain>
    </source>
</reference>